<feature type="compositionally biased region" description="Basic and acidic residues" evidence="1">
    <location>
        <begin position="26"/>
        <end position="38"/>
    </location>
</feature>
<dbReference type="EMBL" id="JBHSCR010000002">
    <property type="protein sequence ID" value="MFC4347016.1"/>
    <property type="molecule type" value="Genomic_DNA"/>
</dbReference>
<feature type="region of interest" description="Disordered" evidence="1">
    <location>
        <begin position="26"/>
        <end position="63"/>
    </location>
</feature>
<sequence>MSKQKSGLLPTQTGADEFLIVIRSNQEEVGDKGADTQKVEPGNQTGKGRGGLHDTSPVTVLLA</sequence>
<accession>A0ABV8U746</accession>
<keyword evidence="3" id="KW-1185">Reference proteome</keyword>
<comment type="caution">
    <text evidence="2">The sequence shown here is derived from an EMBL/GenBank/DDBJ whole genome shotgun (WGS) entry which is preliminary data.</text>
</comment>
<organism evidence="2 3">
    <name type="scientific">Kordiimonas lipolytica</name>
    <dbReference type="NCBI Taxonomy" id="1662421"/>
    <lineage>
        <taxon>Bacteria</taxon>
        <taxon>Pseudomonadati</taxon>
        <taxon>Pseudomonadota</taxon>
        <taxon>Alphaproteobacteria</taxon>
        <taxon>Kordiimonadales</taxon>
        <taxon>Kordiimonadaceae</taxon>
        <taxon>Kordiimonas</taxon>
    </lineage>
</organism>
<evidence type="ECO:0008006" key="4">
    <source>
        <dbReference type="Google" id="ProtNLM"/>
    </source>
</evidence>
<protein>
    <recommendedName>
        <fullName evidence="4">Transposase</fullName>
    </recommendedName>
</protein>
<dbReference type="Proteomes" id="UP001595776">
    <property type="component" value="Unassembled WGS sequence"/>
</dbReference>
<evidence type="ECO:0000256" key="1">
    <source>
        <dbReference type="SAM" id="MobiDB-lite"/>
    </source>
</evidence>
<dbReference type="RefSeq" id="WP_068147472.1">
    <property type="nucleotide sequence ID" value="NZ_JBHSCR010000002.1"/>
</dbReference>
<evidence type="ECO:0000313" key="3">
    <source>
        <dbReference type="Proteomes" id="UP001595776"/>
    </source>
</evidence>
<name>A0ABV8U746_9PROT</name>
<evidence type="ECO:0000313" key="2">
    <source>
        <dbReference type="EMBL" id="MFC4347016.1"/>
    </source>
</evidence>
<reference evidence="3" key="1">
    <citation type="journal article" date="2019" name="Int. J. Syst. Evol. Microbiol.">
        <title>The Global Catalogue of Microorganisms (GCM) 10K type strain sequencing project: providing services to taxonomists for standard genome sequencing and annotation.</title>
        <authorList>
            <consortium name="The Broad Institute Genomics Platform"/>
            <consortium name="The Broad Institute Genome Sequencing Center for Infectious Disease"/>
            <person name="Wu L."/>
            <person name="Ma J."/>
        </authorList>
    </citation>
    <scope>NUCLEOTIDE SEQUENCE [LARGE SCALE GENOMIC DNA]</scope>
    <source>
        <strain evidence="3">CGMCC 1.15304</strain>
    </source>
</reference>
<gene>
    <name evidence="2" type="ORF">ACFO5Q_04090</name>
</gene>
<proteinExistence type="predicted"/>